<evidence type="ECO:0000313" key="2">
    <source>
        <dbReference type="EMBL" id="MCP2353315.1"/>
    </source>
</evidence>
<keyword evidence="3" id="KW-1185">Reference proteome</keyword>
<feature type="compositionally biased region" description="Basic and acidic residues" evidence="1">
    <location>
        <begin position="370"/>
        <end position="379"/>
    </location>
</feature>
<dbReference type="Proteomes" id="UP001139648">
    <property type="component" value="Unassembled WGS sequence"/>
</dbReference>
<reference evidence="2" key="1">
    <citation type="submission" date="2022-06" db="EMBL/GenBank/DDBJ databases">
        <title>Sequencing the genomes of 1000 actinobacteria strains.</title>
        <authorList>
            <person name="Klenk H.-P."/>
        </authorList>
    </citation>
    <scope>NUCLEOTIDE SEQUENCE</scope>
    <source>
        <strain evidence="2">DSM 46694</strain>
    </source>
</reference>
<accession>A0A9X2G928</accession>
<dbReference type="AlphaFoldDB" id="A0A9X2G928"/>
<sequence>MIIEDEQERLLQALRRDLERARQDPGTWADLAFRAARTDEGRVLDRNRKARFKVLWALQYDRHDRDLQLLRFLLQQQINYYREAVPWGVSPDLTLAGFLVSERCQVQDVWLHWEAKNISFDTALGYSIFHLLTPGVAATLDAVRTSSHPDRDGVLGDINPDRHTDAAVQDWLTRQQDRFPSDPADESWKTWAHHASRLGEREASRLFMIRWAEGQPRSQNILNTLQFHLAQLGYLSEAVEVQKEAIAIGGSSWPGVKASKLLTLVTLERQADNFPGAFQALAEIERALPPDKQGSEQGIWRHFVKEYFLLVPAAPDHSTARRLLTAGGRHLQDIPRLWMDGVLEAAIAAAEHLSDTDAIHRYQTLRQAAQRERDEELRQARYRPASGAAETP</sequence>
<gene>
    <name evidence="2" type="ORF">HD597_000335</name>
</gene>
<evidence type="ECO:0000256" key="1">
    <source>
        <dbReference type="SAM" id="MobiDB-lite"/>
    </source>
</evidence>
<comment type="caution">
    <text evidence="2">The sequence shown here is derived from an EMBL/GenBank/DDBJ whole genome shotgun (WGS) entry which is preliminary data.</text>
</comment>
<proteinExistence type="predicted"/>
<dbReference type="EMBL" id="JAMZEB010000001">
    <property type="protein sequence ID" value="MCP2353315.1"/>
    <property type="molecule type" value="Genomic_DNA"/>
</dbReference>
<organism evidence="2 3">
    <name type="scientific">Nonomuraea thailandensis</name>
    <dbReference type="NCBI Taxonomy" id="1188745"/>
    <lineage>
        <taxon>Bacteria</taxon>
        <taxon>Bacillati</taxon>
        <taxon>Actinomycetota</taxon>
        <taxon>Actinomycetes</taxon>
        <taxon>Streptosporangiales</taxon>
        <taxon>Streptosporangiaceae</taxon>
        <taxon>Nonomuraea</taxon>
    </lineage>
</organism>
<protein>
    <submittedName>
        <fullName evidence="2">Uncharacterized protein</fullName>
    </submittedName>
</protein>
<feature type="region of interest" description="Disordered" evidence="1">
    <location>
        <begin position="370"/>
        <end position="392"/>
    </location>
</feature>
<evidence type="ECO:0000313" key="3">
    <source>
        <dbReference type="Proteomes" id="UP001139648"/>
    </source>
</evidence>
<dbReference type="RefSeq" id="WP_253739789.1">
    <property type="nucleotide sequence ID" value="NZ_BAABKA010000046.1"/>
</dbReference>
<name>A0A9X2G928_9ACTN</name>